<dbReference type="EMBL" id="VYGV01000006">
    <property type="protein sequence ID" value="NWF44764.1"/>
    <property type="molecule type" value="Genomic_DNA"/>
</dbReference>
<dbReference type="PANTHER" id="PTHR47197:SF3">
    <property type="entry name" value="DIHYDRO-HEME D1 DEHYDROGENASE"/>
    <property type="match status" value="1"/>
</dbReference>
<evidence type="ECO:0000313" key="4">
    <source>
        <dbReference type="Proteomes" id="UP000545507"/>
    </source>
</evidence>
<dbReference type="InterPro" id="IPR011048">
    <property type="entry name" value="Haem_d1_sf"/>
</dbReference>
<protein>
    <submittedName>
        <fullName evidence="3">Beta-propeller fold lactonase family protein</fullName>
    </submittedName>
</protein>
<dbReference type="Pfam" id="PF21783">
    <property type="entry name" value="YNCE"/>
    <property type="match status" value="2"/>
</dbReference>
<feature type="domain" description="YNCE-like beta-propeller" evidence="2">
    <location>
        <begin position="230"/>
        <end position="359"/>
    </location>
</feature>
<keyword evidence="4" id="KW-1185">Reference proteome</keyword>
<dbReference type="PANTHER" id="PTHR47197">
    <property type="entry name" value="PROTEIN NIRF"/>
    <property type="match status" value="1"/>
</dbReference>
<reference evidence="3 4" key="1">
    <citation type="submission" date="2019-09" db="EMBL/GenBank/DDBJ databases">
        <title>Hydrogenophaga aromatica sp. nov., isolated from a para-xylene-degrading enrichment culture.</title>
        <authorList>
            <person name="Tancsics A."/>
            <person name="Banerjee S."/>
        </authorList>
    </citation>
    <scope>NUCLEOTIDE SEQUENCE [LARGE SCALE GENOMIC DNA]</scope>
    <source>
        <strain evidence="3 4">D2P1</strain>
    </source>
</reference>
<name>A0A7Y8GTX1_9BURK</name>
<evidence type="ECO:0000256" key="1">
    <source>
        <dbReference type="ARBA" id="ARBA00022729"/>
    </source>
</evidence>
<dbReference type="AlphaFoldDB" id="A0A7Y8GTX1"/>
<dbReference type="Proteomes" id="UP000545507">
    <property type="component" value="Unassembled WGS sequence"/>
</dbReference>
<evidence type="ECO:0000259" key="2">
    <source>
        <dbReference type="Pfam" id="PF21783"/>
    </source>
</evidence>
<feature type="domain" description="YNCE-like beta-propeller" evidence="2">
    <location>
        <begin position="114"/>
        <end position="226"/>
    </location>
</feature>
<dbReference type="InterPro" id="IPR048433">
    <property type="entry name" value="YNCE-like_beta-prop"/>
</dbReference>
<dbReference type="NCBIfam" id="TIGR02276">
    <property type="entry name" value="beta_rpt_yvtn"/>
    <property type="match status" value="3"/>
</dbReference>
<dbReference type="Gene3D" id="2.130.10.10">
    <property type="entry name" value="YVTN repeat-like/Quinoprotein amine dehydrogenase"/>
    <property type="match status" value="4"/>
</dbReference>
<dbReference type="InterPro" id="IPR011964">
    <property type="entry name" value="YVTN_b-propeller_repeat"/>
</dbReference>
<dbReference type="InterPro" id="IPR015943">
    <property type="entry name" value="WD40/YVTN_repeat-like_dom_sf"/>
</dbReference>
<proteinExistence type="predicted"/>
<keyword evidence="1" id="KW-0732">Signal</keyword>
<comment type="caution">
    <text evidence="3">The sequence shown here is derived from an EMBL/GenBank/DDBJ whole genome shotgun (WGS) entry which is preliminary data.</text>
</comment>
<evidence type="ECO:0000313" key="3">
    <source>
        <dbReference type="EMBL" id="NWF44764.1"/>
    </source>
</evidence>
<dbReference type="InterPro" id="IPR051200">
    <property type="entry name" value="Host-pathogen_enzymatic-act"/>
</dbReference>
<dbReference type="SUPFAM" id="SSF51004">
    <property type="entry name" value="C-terminal (heme d1) domain of cytochrome cd1-nitrite reductase"/>
    <property type="match status" value="1"/>
</dbReference>
<organism evidence="3 4">
    <name type="scientific">Hydrogenophaga aromaticivorans</name>
    <dbReference type="NCBI Taxonomy" id="2610898"/>
    <lineage>
        <taxon>Bacteria</taxon>
        <taxon>Pseudomonadati</taxon>
        <taxon>Pseudomonadota</taxon>
        <taxon>Betaproteobacteria</taxon>
        <taxon>Burkholderiales</taxon>
        <taxon>Comamonadaceae</taxon>
        <taxon>Hydrogenophaga</taxon>
    </lineage>
</organism>
<sequence>MQRHRSFNPETPVKPQFSAWTQALVSAVLLAGSLSVHAADRKIFVANEGAGTVSVINAETFKLTRHVAVGAGAHNVQVSPDGKLAWVTNNGTPKSAAAGMAHAGMSTAEHGAMSQAGEVWSIDTETDEVVARVVVGKHPAHVVVSADGRWAYVTNGGDNTLSVVDTKSLKVVDTIPTGEFPHGIRLSPDGKQAYVANLKGGTVSVIDTESRKEISQIPVGKGPAQVGFTSDSRLAFVSLSQEASVAVIDPVSRKVIHKVRVGNVPIQLYATPDNRFLFVANQGSRKSPGNTVSVIDLSTFSTQRIQTGIGAHGVVVGNDGRHAYVTNLYANTVSVIDVRSRKSVATVAVGVGPNGISVSP</sequence>
<gene>
    <name evidence="3" type="ORF">F3K02_05785</name>
</gene>
<accession>A0A7Y8GTX1</accession>